<organism evidence="2">
    <name type="scientific">uncultured Sulfurovum sp</name>
    <dbReference type="NCBI Taxonomy" id="269237"/>
    <lineage>
        <taxon>Bacteria</taxon>
        <taxon>Pseudomonadati</taxon>
        <taxon>Campylobacterota</taxon>
        <taxon>Epsilonproteobacteria</taxon>
        <taxon>Campylobacterales</taxon>
        <taxon>Sulfurovaceae</taxon>
        <taxon>Sulfurovum</taxon>
        <taxon>environmental samples</taxon>
    </lineage>
</organism>
<dbReference type="PANTHER" id="PTHR23150">
    <property type="entry name" value="SULFATASE MODIFYING FACTOR 1, 2"/>
    <property type="match status" value="1"/>
</dbReference>
<name>A0A6S6TI23_9BACT</name>
<dbReference type="InterPro" id="IPR005532">
    <property type="entry name" value="SUMF_dom"/>
</dbReference>
<dbReference type="InterPro" id="IPR051043">
    <property type="entry name" value="Sulfatase_Mod_Factor_Kinase"/>
</dbReference>
<dbReference type="InterPro" id="IPR016187">
    <property type="entry name" value="CTDL_fold"/>
</dbReference>
<dbReference type="AlphaFoldDB" id="A0A6S6TI23"/>
<accession>A0A6S6TI23</accession>
<proteinExistence type="predicted"/>
<evidence type="ECO:0000313" key="2">
    <source>
        <dbReference type="EMBL" id="CAA6817857.1"/>
    </source>
</evidence>
<dbReference type="PANTHER" id="PTHR23150:SF19">
    <property type="entry name" value="FORMYLGLYCINE-GENERATING ENZYME"/>
    <property type="match status" value="1"/>
</dbReference>
<dbReference type="GO" id="GO:0120147">
    <property type="term" value="F:formylglycine-generating oxidase activity"/>
    <property type="evidence" value="ECO:0007669"/>
    <property type="project" value="TreeGrafter"/>
</dbReference>
<protein>
    <recommendedName>
        <fullName evidence="1">Sulfatase-modifying factor enzyme-like domain-containing protein</fullName>
    </recommendedName>
</protein>
<gene>
    <name evidence="2" type="ORF">HELGO_WM4616</name>
</gene>
<dbReference type="InterPro" id="IPR042095">
    <property type="entry name" value="SUMF_sf"/>
</dbReference>
<evidence type="ECO:0000259" key="1">
    <source>
        <dbReference type="Pfam" id="PF03781"/>
    </source>
</evidence>
<sequence length="726" mass="83737">MKSHLDAIALLELDFVYGLLQPKKIPTPSQESDIVAFASAPLSTATSQESYNYVSHKIVIEKAQKAIGSFEDEGSTKRVSIPLKENRPQEMPDILRQFESYRVKLEREHENHLNESKTADIYTMTDLLTPYFLDTQEYGARFHIHLLEDSNSSMFLWAEHVAHFLKSIQRSKAIVSFSYYQIDTTEGTSQVYLGHTKQKVKRPLYASSPQNTLTFVLSDHIGLAWQNPTIYKSLKAWSEHSFVAMVSMLPEYMWSRSSLRKGFSMYTHSALHMGTNDSLKPEYDFFDTQNLKEHLTIPVLAYDDSSFAHLGRLLTKEKKQWIHTYIFTTSDETQHKKTKESKDREPKERVESYLATATSNARRLAIYASVLPLHYDVLRQLISKKELGDTLDAFAEFYFGGLLDKEKSEGKVYDFYAGVRRELLHYIGMDEAKEIFVLLDGAIRQALDINYSLIDLLYLNPKSTYLGDEKDHKLAEMLLEILSEIGLFYTTAKENLAVSKDTIHLNTNSFQMGSEDGRDNEKPVHTVTFEHDFAIAKYPVTFAEYDLYCEDTGAKKPDDEGWGRVDRPVINVSWDDAQKYCKWLSQKSGQDYRLPSEAEWEYACRADTTTKWSFGDDVEKLKDYAWYTKNSESKTQEVGKKKENPWGLYDMHGNVWEWCQDSWVDNYINTPRDGTVHEDESTSSKVLRGGSWLSYGNGSRSAYRFSRYVDSLRINIVGFRLLRTLP</sequence>
<dbReference type="EMBL" id="CACVAS010000105">
    <property type="protein sequence ID" value="CAA6817857.1"/>
    <property type="molecule type" value="Genomic_DNA"/>
</dbReference>
<feature type="domain" description="Sulfatase-modifying factor enzyme-like" evidence="1">
    <location>
        <begin position="501"/>
        <end position="723"/>
    </location>
</feature>
<dbReference type="Pfam" id="PF03781">
    <property type="entry name" value="FGE-sulfatase"/>
    <property type="match status" value="1"/>
</dbReference>
<dbReference type="SUPFAM" id="SSF56436">
    <property type="entry name" value="C-type lectin-like"/>
    <property type="match status" value="1"/>
</dbReference>
<reference evidence="2" key="1">
    <citation type="submission" date="2020-01" db="EMBL/GenBank/DDBJ databases">
        <authorList>
            <person name="Meier V. D."/>
            <person name="Meier V D."/>
        </authorList>
    </citation>
    <scope>NUCLEOTIDE SEQUENCE</scope>
    <source>
        <strain evidence="2">HLG_WM_MAG_01</strain>
    </source>
</reference>
<dbReference type="Gene3D" id="3.90.1580.10">
    <property type="entry name" value="paralog of FGE (formylglycine-generating enzyme)"/>
    <property type="match status" value="1"/>
</dbReference>